<dbReference type="InterPro" id="IPR004291">
    <property type="entry name" value="Transposase_IS66_central"/>
</dbReference>
<dbReference type="InterPro" id="IPR045618">
    <property type="entry name" value="DUF6444"/>
</dbReference>
<accession>A0A0F9HUK6</accession>
<organism evidence="4">
    <name type="scientific">marine sediment metagenome</name>
    <dbReference type="NCBI Taxonomy" id="412755"/>
    <lineage>
        <taxon>unclassified sequences</taxon>
        <taxon>metagenomes</taxon>
        <taxon>ecological metagenomes</taxon>
    </lineage>
</organism>
<feature type="compositionally biased region" description="Low complexity" evidence="1">
    <location>
        <begin position="69"/>
        <end position="78"/>
    </location>
</feature>
<dbReference type="Pfam" id="PF20042">
    <property type="entry name" value="DUF6444"/>
    <property type="match status" value="1"/>
</dbReference>
<name>A0A0F9HUK6_9ZZZZ</name>
<evidence type="ECO:0000259" key="2">
    <source>
        <dbReference type="Pfam" id="PF03050"/>
    </source>
</evidence>
<evidence type="ECO:0000256" key="1">
    <source>
        <dbReference type="SAM" id="MobiDB-lite"/>
    </source>
</evidence>
<evidence type="ECO:0000313" key="4">
    <source>
        <dbReference type="EMBL" id="KKL78787.1"/>
    </source>
</evidence>
<gene>
    <name evidence="4" type="ORF">LCGC14_2021360</name>
</gene>
<protein>
    <submittedName>
        <fullName evidence="4">Uncharacterized protein</fullName>
    </submittedName>
</protein>
<feature type="compositionally biased region" description="Basic and acidic residues" evidence="1">
    <location>
        <begin position="45"/>
        <end position="56"/>
    </location>
</feature>
<sequence>MAVSSRTMKLRETSECPNCKPIARRLAKLERQLAAALQHIDELERESARLRDENAKLKRQLATARKDSSTSSKPPSSDIVKPKKPRGNGGKKRKRGGQRGHKRHDRPSFPAEMIDHILPYTLDACPDCGGELLFSRQAKPRVIQQAELVAKPLWITEHCAVAYWCPHCRKVHYAPLPAAVEKTGLFGPKLTTLVAFMKGVCHASFSTIRKFLRDVVGIKVSRGYLAKLIAKVSRWLGPAYEELLARLPGEAYLNVDETGHKENAKKFWTWCFRAELYTLFRIEPTRSSQVLIDTLGEEFNGVLGCDYFGAYRKYMRTFGVLIQFCLAHLIRDVKFLATLPDKKQQAYGKRVREALREMFAVIHRREKLSGAGFAKKLEAARAEVFRVATTRVPEGKHAQNLAKRFHQHGEAYFQFITTPGIEPTNNLAEQAIRFVVIDRRITQGTRSETGRRWCERIWTTIASCAQQGQVGCGGGRLG</sequence>
<comment type="caution">
    <text evidence="4">The sequence shown here is derived from an EMBL/GenBank/DDBJ whole genome shotgun (WGS) entry which is preliminary data.</text>
</comment>
<proteinExistence type="predicted"/>
<dbReference type="PANTHER" id="PTHR33678:SF2">
    <property type="match status" value="1"/>
</dbReference>
<dbReference type="AlphaFoldDB" id="A0A0F9HUK6"/>
<dbReference type="Pfam" id="PF03050">
    <property type="entry name" value="DDE_Tnp_IS66"/>
    <property type="match status" value="1"/>
</dbReference>
<feature type="region of interest" description="Disordered" evidence="1">
    <location>
        <begin position="45"/>
        <end position="108"/>
    </location>
</feature>
<dbReference type="InterPro" id="IPR052344">
    <property type="entry name" value="Transposase-related"/>
</dbReference>
<dbReference type="NCBIfam" id="NF033517">
    <property type="entry name" value="transpos_IS66"/>
    <property type="match status" value="1"/>
</dbReference>
<feature type="compositionally biased region" description="Basic residues" evidence="1">
    <location>
        <begin position="82"/>
        <end position="105"/>
    </location>
</feature>
<dbReference type="PANTHER" id="PTHR33678">
    <property type="entry name" value="BLL1576 PROTEIN"/>
    <property type="match status" value="1"/>
</dbReference>
<feature type="domain" description="Transposase IS66 central" evidence="2">
    <location>
        <begin position="184"/>
        <end position="450"/>
    </location>
</feature>
<evidence type="ECO:0000259" key="3">
    <source>
        <dbReference type="Pfam" id="PF20042"/>
    </source>
</evidence>
<feature type="domain" description="DUF6444" evidence="3">
    <location>
        <begin position="39"/>
        <end position="106"/>
    </location>
</feature>
<reference evidence="4" key="1">
    <citation type="journal article" date="2015" name="Nature">
        <title>Complex archaea that bridge the gap between prokaryotes and eukaryotes.</title>
        <authorList>
            <person name="Spang A."/>
            <person name="Saw J.H."/>
            <person name="Jorgensen S.L."/>
            <person name="Zaremba-Niedzwiedzka K."/>
            <person name="Martijn J."/>
            <person name="Lind A.E."/>
            <person name="van Eijk R."/>
            <person name="Schleper C."/>
            <person name="Guy L."/>
            <person name="Ettema T.J."/>
        </authorList>
    </citation>
    <scope>NUCLEOTIDE SEQUENCE</scope>
</reference>
<dbReference type="EMBL" id="LAZR01023351">
    <property type="protein sequence ID" value="KKL78787.1"/>
    <property type="molecule type" value="Genomic_DNA"/>
</dbReference>